<reference evidence="2 3" key="1">
    <citation type="submission" date="2016-11" db="EMBL/GenBank/DDBJ databases">
        <title>Mixed transmission modes and dynamic genome evolution in an obligate animal-bacterial symbiosis.</title>
        <authorList>
            <person name="Russell S.L."/>
            <person name="Corbett-Detig R.B."/>
            <person name="Cavanaugh C.M."/>
        </authorList>
    </citation>
    <scope>NUCLEOTIDE SEQUENCE [LARGE SCALE GENOMIC DNA]</scope>
    <source>
        <strain evidence="2">Sveles-Q1</strain>
    </source>
</reference>
<dbReference type="PANTHER" id="PTHR36573:SF1">
    <property type="entry name" value="INTERMEMBRANE PHOSPHOLIPID TRANSPORT SYSTEM BINDING PROTEIN MLAC"/>
    <property type="match status" value="1"/>
</dbReference>
<dbReference type="Gene3D" id="3.10.450.710">
    <property type="entry name" value="Tgt2/MlaC"/>
    <property type="match status" value="1"/>
</dbReference>
<proteinExistence type="predicted"/>
<dbReference type="PANTHER" id="PTHR36573">
    <property type="entry name" value="INTERMEMBRANE PHOSPHOLIPID TRANSPORT SYSTEM BINDING PROTEIN MLAC"/>
    <property type="match status" value="1"/>
</dbReference>
<dbReference type="Proteomes" id="UP000191110">
    <property type="component" value="Unassembled WGS sequence"/>
</dbReference>
<dbReference type="InterPro" id="IPR042245">
    <property type="entry name" value="Tgt2/MlaC_sf"/>
</dbReference>
<sequence>MKRLALLFISALLFAGSAAAAVTPPQQLVQSTSNQVLERLKAESEAIKAKPNMLYGMVDEIVLPHFDFERIAKWVLGKYRRKASKQQQADFTKEFRMLLVRTYATALNEYTDQAIDYLPLREGEASGDVVVRTEIQQPGAFPIPINYNLYLKGDAWKVYDVSIDGVSLVANYRTTFSREIRQKGLDALIKRLTKKNDEVR</sequence>
<dbReference type="PIRSF" id="PIRSF004649">
    <property type="entry name" value="MlaC"/>
    <property type="match status" value="1"/>
</dbReference>
<protein>
    <recommendedName>
        <fullName evidence="4">Toluene tolerance protein</fullName>
    </recommendedName>
</protein>
<dbReference type="EMBL" id="MPRL01000016">
    <property type="protein sequence ID" value="OOZ40865.1"/>
    <property type="molecule type" value="Genomic_DNA"/>
</dbReference>
<organism evidence="2 3">
    <name type="scientific">Solemya pervernicosa gill symbiont</name>
    <dbReference type="NCBI Taxonomy" id="642797"/>
    <lineage>
        <taxon>Bacteria</taxon>
        <taxon>Pseudomonadati</taxon>
        <taxon>Pseudomonadota</taxon>
        <taxon>Gammaproteobacteria</taxon>
        <taxon>sulfur-oxidizing symbionts</taxon>
    </lineage>
</organism>
<name>A0A1T2L6X6_9GAMM</name>
<keyword evidence="3" id="KW-1185">Reference proteome</keyword>
<keyword evidence="1" id="KW-0732">Signal</keyword>
<evidence type="ECO:0000256" key="1">
    <source>
        <dbReference type="SAM" id="SignalP"/>
    </source>
</evidence>
<evidence type="ECO:0000313" key="3">
    <source>
        <dbReference type="Proteomes" id="UP000191110"/>
    </source>
</evidence>
<dbReference type="AlphaFoldDB" id="A0A1T2L6X6"/>
<accession>A0A1T2L6X6</accession>
<feature type="signal peptide" evidence="1">
    <location>
        <begin position="1"/>
        <end position="20"/>
    </location>
</feature>
<dbReference type="Pfam" id="PF05494">
    <property type="entry name" value="MlaC"/>
    <property type="match status" value="1"/>
</dbReference>
<gene>
    <name evidence="2" type="ORF">BOW53_05895</name>
</gene>
<dbReference type="RefSeq" id="WP_078483163.1">
    <property type="nucleotide sequence ID" value="NZ_MPRL01000016.1"/>
</dbReference>
<comment type="caution">
    <text evidence="2">The sequence shown here is derived from an EMBL/GenBank/DDBJ whole genome shotgun (WGS) entry which is preliminary data.</text>
</comment>
<dbReference type="OrthoDB" id="9787053at2"/>
<feature type="chain" id="PRO_5012775087" description="Toluene tolerance protein" evidence="1">
    <location>
        <begin position="21"/>
        <end position="200"/>
    </location>
</feature>
<evidence type="ECO:0008006" key="4">
    <source>
        <dbReference type="Google" id="ProtNLM"/>
    </source>
</evidence>
<dbReference type="InterPro" id="IPR008869">
    <property type="entry name" value="MlaC/ttg2D"/>
</dbReference>
<evidence type="ECO:0000313" key="2">
    <source>
        <dbReference type="EMBL" id="OOZ40865.1"/>
    </source>
</evidence>